<comment type="caution">
    <text evidence="2">The sequence shown here is derived from an EMBL/GenBank/DDBJ whole genome shotgun (WGS) entry which is preliminary data.</text>
</comment>
<name>A0ABQ1RCX3_9MICO</name>
<dbReference type="CDD" id="cd21631">
    <property type="entry name" value="RHH_CopG_NikR-like"/>
    <property type="match status" value="1"/>
</dbReference>
<proteinExistence type="predicted"/>
<protein>
    <recommendedName>
        <fullName evidence="1">Ribbon-helix-helix protein CopG domain-containing protein</fullName>
    </recommendedName>
</protein>
<reference evidence="3" key="1">
    <citation type="journal article" date="2019" name="Int. J. Syst. Evol. Microbiol.">
        <title>The Global Catalogue of Microorganisms (GCM) 10K type strain sequencing project: providing services to taxonomists for standard genome sequencing and annotation.</title>
        <authorList>
            <consortium name="The Broad Institute Genomics Platform"/>
            <consortium name="The Broad Institute Genome Sequencing Center for Infectious Disease"/>
            <person name="Wu L."/>
            <person name="Ma J."/>
        </authorList>
    </citation>
    <scope>NUCLEOTIDE SEQUENCE [LARGE SCALE GENOMIC DNA]</scope>
    <source>
        <strain evidence="3">CCM 7640</strain>
    </source>
</reference>
<dbReference type="Proteomes" id="UP000629365">
    <property type="component" value="Unassembled WGS sequence"/>
</dbReference>
<gene>
    <name evidence="2" type="ORF">GCM10007269_04380</name>
</gene>
<accession>A0ABQ1RCX3</accession>
<organism evidence="2 3">
    <name type="scientific">Microbacterium murale</name>
    <dbReference type="NCBI Taxonomy" id="1081040"/>
    <lineage>
        <taxon>Bacteria</taxon>
        <taxon>Bacillati</taxon>
        <taxon>Actinomycetota</taxon>
        <taxon>Actinomycetes</taxon>
        <taxon>Micrococcales</taxon>
        <taxon>Microbacteriaceae</taxon>
        <taxon>Microbacterium</taxon>
    </lineage>
</organism>
<evidence type="ECO:0000313" key="2">
    <source>
        <dbReference type="EMBL" id="GGD64214.1"/>
    </source>
</evidence>
<dbReference type="EMBL" id="BMCM01000001">
    <property type="protein sequence ID" value="GGD64214.1"/>
    <property type="molecule type" value="Genomic_DNA"/>
</dbReference>
<dbReference type="RefSeq" id="WP_188434898.1">
    <property type="nucleotide sequence ID" value="NZ_BMCM01000001.1"/>
</dbReference>
<evidence type="ECO:0000259" key="1">
    <source>
        <dbReference type="Pfam" id="PF01402"/>
    </source>
</evidence>
<evidence type="ECO:0000313" key="3">
    <source>
        <dbReference type="Proteomes" id="UP000629365"/>
    </source>
</evidence>
<dbReference type="InterPro" id="IPR002145">
    <property type="entry name" value="CopG"/>
</dbReference>
<feature type="domain" description="Ribbon-helix-helix protein CopG" evidence="1">
    <location>
        <begin position="4"/>
        <end position="38"/>
    </location>
</feature>
<keyword evidence="3" id="KW-1185">Reference proteome</keyword>
<sequence>MAMNLRLSDDAAAALRVESQRTGVSQQEILRRAVDEHLGIGEAKRGAPYPDWVIPPERPYRPVTPTIVPPPGKTMAQILEELREDRL</sequence>
<dbReference type="Pfam" id="PF01402">
    <property type="entry name" value="RHH_1"/>
    <property type="match status" value="1"/>
</dbReference>